<dbReference type="AlphaFoldDB" id="A0AAV9JD45"/>
<evidence type="ECO:0000256" key="1">
    <source>
        <dbReference type="SAM" id="MobiDB-lite"/>
    </source>
</evidence>
<feature type="region of interest" description="Disordered" evidence="1">
    <location>
        <begin position="1"/>
        <end position="64"/>
    </location>
</feature>
<dbReference type="EMBL" id="JAVFHQ010000038">
    <property type="protein sequence ID" value="KAK4542750.1"/>
    <property type="molecule type" value="Genomic_DNA"/>
</dbReference>
<gene>
    <name evidence="2" type="ORF">LTR36_006126</name>
</gene>
<organism evidence="2 3">
    <name type="scientific">Oleoguttula mirabilis</name>
    <dbReference type="NCBI Taxonomy" id="1507867"/>
    <lineage>
        <taxon>Eukaryota</taxon>
        <taxon>Fungi</taxon>
        <taxon>Dikarya</taxon>
        <taxon>Ascomycota</taxon>
        <taxon>Pezizomycotina</taxon>
        <taxon>Dothideomycetes</taxon>
        <taxon>Dothideomycetidae</taxon>
        <taxon>Mycosphaerellales</taxon>
        <taxon>Teratosphaeriaceae</taxon>
        <taxon>Oleoguttula</taxon>
    </lineage>
</organism>
<proteinExistence type="predicted"/>
<sequence length="118" mass="12983">MASAAATTPQAHTSPKDGTTPSNAEPREDTWSGDEDEDEDLEADGDPSRSRKRQRTARPVSVSCEKCKERKVRPSKWDMHLLGVLLADLNRRAVGEISPTLYIANYAAFNTRKASAKP</sequence>
<accession>A0AAV9JD45</accession>
<evidence type="ECO:0000313" key="3">
    <source>
        <dbReference type="Proteomes" id="UP001324427"/>
    </source>
</evidence>
<dbReference type="Proteomes" id="UP001324427">
    <property type="component" value="Unassembled WGS sequence"/>
</dbReference>
<protein>
    <submittedName>
        <fullName evidence="2">Uncharacterized protein</fullName>
    </submittedName>
</protein>
<comment type="caution">
    <text evidence="2">The sequence shown here is derived from an EMBL/GenBank/DDBJ whole genome shotgun (WGS) entry which is preliminary data.</text>
</comment>
<feature type="compositionally biased region" description="Polar residues" evidence="1">
    <location>
        <begin position="1"/>
        <end position="23"/>
    </location>
</feature>
<reference evidence="2 3" key="1">
    <citation type="submission" date="2021-11" db="EMBL/GenBank/DDBJ databases">
        <title>Black yeast isolated from Biological Soil Crust.</title>
        <authorList>
            <person name="Kurbessoian T."/>
        </authorList>
    </citation>
    <scope>NUCLEOTIDE SEQUENCE [LARGE SCALE GENOMIC DNA]</scope>
    <source>
        <strain evidence="2 3">CCFEE 5522</strain>
    </source>
</reference>
<keyword evidence="3" id="KW-1185">Reference proteome</keyword>
<name>A0AAV9JD45_9PEZI</name>
<evidence type="ECO:0000313" key="2">
    <source>
        <dbReference type="EMBL" id="KAK4542750.1"/>
    </source>
</evidence>
<feature type="compositionally biased region" description="Acidic residues" evidence="1">
    <location>
        <begin position="31"/>
        <end position="45"/>
    </location>
</feature>